<keyword evidence="2" id="KW-1185">Reference proteome</keyword>
<reference evidence="1 2" key="1">
    <citation type="journal article" date="2020" name="Mol. Plant">
        <title>The Chromosome-Based Rubber Tree Genome Provides New Insights into Spurge Genome Evolution and Rubber Biosynthesis.</title>
        <authorList>
            <person name="Liu J."/>
            <person name="Shi C."/>
            <person name="Shi C.C."/>
            <person name="Li W."/>
            <person name="Zhang Q.J."/>
            <person name="Zhang Y."/>
            <person name="Li K."/>
            <person name="Lu H.F."/>
            <person name="Shi C."/>
            <person name="Zhu S.T."/>
            <person name="Xiao Z.Y."/>
            <person name="Nan H."/>
            <person name="Yue Y."/>
            <person name="Zhu X.G."/>
            <person name="Wu Y."/>
            <person name="Hong X.N."/>
            <person name="Fan G.Y."/>
            <person name="Tong Y."/>
            <person name="Zhang D."/>
            <person name="Mao C.L."/>
            <person name="Liu Y.L."/>
            <person name="Hao S.J."/>
            <person name="Liu W.Q."/>
            <person name="Lv M.Q."/>
            <person name="Zhang H.B."/>
            <person name="Liu Y."/>
            <person name="Hu-Tang G.R."/>
            <person name="Wang J.P."/>
            <person name="Wang J.H."/>
            <person name="Sun Y.H."/>
            <person name="Ni S.B."/>
            <person name="Chen W.B."/>
            <person name="Zhang X.C."/>
            <person name="Jiao Y.N."/>
            <person name="Eichler E.E."/>
            <person name="Li G.H."/>
            <person name="Liu X."/>
            <person name="Gao L.Z."/>
        </authorList>
    </citation>
    <scope>NUCLEOTIDE SEQUENCE [LARGE SCALE GENOMIC DNA]</scope>
    <source>
        <strain evidence="2">cv. GT1</strain>
        <tissue evidence="1">Leaf</tissue>
    </source>
</reference>
<dbReference type="Proteomes" id="UP000467840">
    <property type="component" value="Chromosome 4"/>
</dbReference>
<gene>
    <name evidence="1" type="ORF">GH714_018831</name>
</gene>
<name>A0A6A6LMY8_HEVBR</name>
<organism evidence="1 2">
    <name type="scientific">Hevea brasiliensis</name>
    <name type="common">Para rubber tree</name>
    <name type="synonym">Siphonia brasiliensis</name>
    <dbReference type="NCBI Taxonomy" id="3981"/>
    <lineage>
        <taxon>Eukaryota</taxon>
        <taxon>Viridiplantae</taxon>
        <taxon>Streptophyta</taxon>
        <taxon>Embryophyta</taxon>
        <taxon>Tracheophyta</taxon>
        <taxon>Spermatophyta</taxon>
        <taxon>Magnoliopsida</taxon>
        <taxon>eudicotyledons</taxon>
        <taxon>Gunneridae</taxon>
        <taxon>Pentapetalae</taxon>
        <taxon>rosids</taxon>
        <taxon>fabids</taxon>
        <taxon>Malpighiales</taxon>
        <taxon>Euphorbiaceae</taxon>
        <taxon>Crotonoideae</taxon>
        <taxon>Micrandreae</taxon>
        <taxon>Hevea</taxon>
    </lineage>
</organism>
<dbReference type="EMBL" id="JAAGAX010000010">
    <property type="protein sequence ID" value="KAF2300979.1"/>
    <property type="molecule type" value="Genomic_DNA"/>
</dbReference>
<dbReference type="AlphaFoldDB" id="A0A6A6LMY8"/>
<comment type="caution">
    <text evidence="1">The sequence shown here is derived from an EMBL/GenBank/DDBJ whole genome shotgun (WGS) entry which is preliminary data.</text>
</comment>
<proteinExistence type="predicted"/>
<accession>A0A6A6LMY8</accession>
<evidence type="ECO:0000313" key="1">
    <source>
        <dbReference type="EMBL" id="KAF2300979.1"/>
    </source>
</evidence>
<protein>
    <submittedName>
        <fullName evidence="1">Uncharacterized protein</fullName>
    </submittedName>
</protein>
<evidence type="ECO:0000313" key="2">
    <source>
        <dbReference type="Proteomes" id="UP000467840"/>
    </source>
</evidence>
<sequence>MEWSLRVNLKRGPEIIKGPFLSRISNRFFAVPELHGTELGKVLIDAGIVEEFHAKVNEKVCGGLELIDNLKNDLGGINISTLNVGNLDVPDRSTVAFLECSPSTSEVDFATTGKQNSGEINAELCQGFPEDGPLTMSFLS</sequence>